<keyword evidence="1" id="KW-0472">Membrane</keyword>
<accession>A0ABV8MMU3</accession>
<dbReference type="RefSeq" id="WP_378161021.1">
    <property type="nucleotide sequence ID" value="NZ_JBHSBU010000001.1"/>
</dbReference>
<gene>
    <name evidence="2" type="ORF">ACFOW7_03380</name>
</gene>
<protein>
    <recommendedName>
        <fullName evidence="4">DUF3618 domain-containing protein</fullName>
    </recommendedName>
</protein>
<evidence type="ECO:0000313" key="3">
    <source>
        <dbReference type="Proteomes" id="UP001595791"/>
    </source>
</evidence>
<evidence type="ECO:0000313" key="2">
    <source>
        <dbReference type="EMBL" id="MFC4158396.1"/>
    </source>
</evidence>
<organism evidence="2 3">
    <name type="scientific">Chitinimonas lacunae</name>
    <dbReference type="NCBI Taxonomy" id="1963018"/>
    <lineage>
        <taxon>Bacteria</taxon>
        <taxon>Pseudomonadati</taxon>
        <taxon>Pseudomonadota</taxon>
        <taxon>Betaproteobacteria</taxon>
        <taxon>Neisseriales</taxon>
        <taxon>Chitinibacteraceae</taxon>
        <taxon>Chitinimonas</taxon>
    </lineage>
</organism>
<keyword evidence="1" id="KW-0812">Transmembrane</keyword>
<evidence type="ECO:0008006" key="4">
    <source>
        <dbReference type="Google" id="ProtNLM"/>
    </source>
</evidence>
<reference evidence="3" key="1">
    <citation type="journal article" date="2019" name="Int. J. Syst. Evol. Microbiol.">
        <title>The Global Catalogue of Microorganisms (GCM) 10K type strain sequencing project: providing services to taxonomists for standard genome sequencing and annotation.</title>
        <authorList>
            <consortium name="The Broad Institute Genomics Platform"/>
            <consortium name="The Broad Institute Genome Sequencing Center for Infectious Disease"/>
            <person name="Wu L."/>
            <person name="Ma J."/>
        </authorList>
    </citation>
    <scope>NUCLEOTIDE SEQUENCE [LARGE SCALE GENOMIC DNA]</scope>
    <source>
        <strain evidence="3">LMG 29894</strain>
    </source>
</reference>
<keyword evidence="1" id="KW-1133">Transmembrane helix</keyword>
<evidence type="ECO:0000256" key="1">
    <source>
        <dbReference type="SAM" id="Phobius"/>
    </source>
</evidence>
<keyword evidence="3" id="KW-1185">Reference proteome</keyword>
<proteinExistence type="predicted"/>
<comment type="caution">
    <text evidence="2">The sequence shown here is derived from an EMBL/GenBank/DDBJ whole genome shotgun (WGS) entry which is preliminary data.</text>
</comment>
<dbReference type="EMBL" id="JBHSBU010000001">
    <property type="protein sequence ID" value="MFC4158396.1"/>
    <property type="molecule type" value="Genomic_DNA"/>
</dbReference>
<name>A0ABV8MMU3_9NEIS</name>
<feature type="transmembrane region" description="Helical" evidence="1">
    <location>
        <begin position="63"/>
        <end position="81"/>
    </location>
</feature>
<sequence length="91" mass="9818">MSDVNLKENLKRDLSQAAREAQAAVMRTAHSTAERLGCTPQQLQGHCQSIADASYNTVIRRPGLTLLLVAGASFAVGYLLGSPRRPQPQQS</sequence>
<dbReference type="Proteomes" id="UP001595791">
    <property type="component" value="Unassembled WGS sequence"/>
</dbReference>